<dbReference type="AlphaFoldDB" id="A0A8T3LNQ6"/>
<reference evidence="1 2" key="1">
    <citation type="submission" date="2020-05" db="EMBL/GenBank/DDBJ databases">
        <title>Epidemiological investigations into extended-spectrum beta-lactam resistant Escherichia coli ST457 carried by Australian Silver gulls identified clonal lineages that cause ExPEC disease.</title>
        <authorList>
            <person name="Nesporova K."/>
            <person name="Wyrsch E.R."/>
            <person name="Valcek A."/>
            <person name="Bitar I."/>
            <person name="Chaw K."/>
            <person name="Harris P."/>
            <person name="Hrabak J."/>
            <person name="Djordjevic S.P."/>
            <person name="Dolejska M."/>
        </authorList>
    </citation>
    <scope>NUCLEOTIDE SEQUENCE [LARGE SCALE GENOMIC DNA]</scope>
    <source>
        <strain evidence="1 2">CE1966</strain>
    </source>
</reference>
<feature type="non-terminal residue" evidence="1">
    <location>
        <position position="60"/>
    </location>
</feature>
<sequence>MANVDAAEQKLRIILAEVRADIGSVESEEDAKVKIINRIFHECLGWSFTKFSCENQHDSG</sequence>
<proteinExistence type="predicted"/>
<dbReference type="Proteomes" id="UP000523197">
    <property type="component" value="Unassembled WGS sequence"/>
</dbReference>
<dbReference type="EMBL" id="JABFNF010000620">
    <property type="protein sequence ID" value="MBA1889966.1"/>
    <property type="molecule type" value="Genomic_DNA"/>
</dbReference>
<dbReference type="RefSeq" id="WP_181204385.1">
    <property type="nucleotide sequence ID" value="NZ_JABFNF010000620.1"/>
</dbReference>
<comment type="caution">
    <text evidence="1">The sequence shown here is derived from an EMBL/GenBank/DDBJ whole genome shotgun (WGS) entry which is preliminary data.</text>
</comment>
<evidence type="ECO:0000313" key="2">
    <source>
        <dbReference type="Proteomes" id="UP000523197"/>
    </source>
</evidence>
<organism evidence="1 2">
    <name type="scientific">Escherichia coli</name>
    <dbReference type="NCBI Taxonomy" id="562"/>
    <lineage>
        <taxon>Bacteria</taxon>
        <taxon>Pseudomonadati</taxon>
        <taxon>Pseudomonadota</taxon>
        <taxon>Gammaproteobacteria</taxon>
        <taxon>Enterobacterales</taxon>
        <taxon>Enterobacteriaceae</taxon>
        <taxon>Escherichia</taxon>
    </lineage>
</organism>
<gene>
    <name evidence="1" type="ORF">HLX92_28030</name>
</gene>
<protein>
    <submittedName>
        <fullName evidence="1">Uncharacterized protein</fullName>
    </submittedName>
</protein>
<accession>A0A8T3LNQ6</accession>
<name>A0A8T3LNQ6_ECOLX</name>
<evidence type="ECO:0000313" key="1">
    <source>
        <dbReference type="EMBL" id="MBA1889966.1"/>
    </source>
</evidence>